<feature type="region of interest" description="Disordered" evidence="1">
    <location>
        <begin position="225"/>
        <end position="302"/>
    </location>
</feature>
<feature type="compositionally biased region" description="Basic and acidic residues" evidence="1">
    <location>
        <begin position="225"/>
        <end position="243"/>
    </location>
</feature>
<name>A0AAE1KFY5_PETCI</name>
<dbReference type="Proteomes" id="UP001286313">
    <property type="component" value="Unassembled WGS sequence"/>
</dbReference>
<proteinExistence type="predicted"/>
<dbReference type="AlphaFoldDB" id="A0AAE1KFY5"/>
<keyword evidence="3" id="KW-1185">Reference proteome</keyword>
<evidence type="ECO:0000313" key="3">
    <source>
        <dbReference type="Proteomes" id="UP001286313"/>
    </source>
</evidence>
<feature type="compositionally biased region" description="Basic and acidic residues" evidence="1">
    <location>
        <begin position="149"/>
        <end position="159"/>
    </location>
</feature>
<reference evidence="2" key="1">
    <citation type="submission" date="2023-10" db="EMBL/GenBank/DDBJ databases">
        <title>Genome assemblies of two species of porcelain crab, Petrolisthes cinctipes and Petrolisthes manimaculis (Anomura: Porcellanidae).</title>
        <authorList>
            <person name="Angst P."/>
        </authorList>
    </citation>
    <scope>NUCLEOTIDE SEQUENCE</scope>
    <source>
        <strain evidence="2">PB745_01</strain>
        <tissue evidence="2">Gill</tissue>
    </source>
</reference>
<gene>
    <name evidence="2" type="ORF">Pcinc_023986</name>
</gene>
<feature type="region of interest" description="Disordered" evidence="1">
    <location>
        <begin position="1"/>
        <end position="61"/>
    </location>
</feature>
<comment type="caution">
    <text evidence="2">The sequence shown here is derived from an EMBL/GenBank/DDBJ whole genome shotgun (WGS) entry which is preliminary data.</text>
</comment>
<feature type="region of interest" description="Disordered" evidence="1">
    <location>
        <begin position="142"/>
        <end position="189"/>
    </location>
</feature>
<organism evidence="2 3">
    <name type="scientific">Petrolisthes cinctipes</name>
    <name type="common">Flat porcelain crab</name>
    <dbReference type="NCBI Taxonomy" id="88211"/>
    <lineage>
        <taxon>Eukaryota</taxon>
        <taxon>Metazoa</taxon>
        <taxon>Ecdysozoa</taxon>
        <taxon>Arthropoda</taxon>
        <taxon>Crustacea</taxon>
        <taxon>Multicrustacea</taxon>
        <taxon>Malacostraca</taxon>
        <taxon>Eumalacostraca</taxon>
        <taxon>Eucarida</taxon>
        <taxon>Decapoda</taxon>
        <taxon>Pleocyemata</taxon>
        <taxon>Anomura</taxon>
        <taxon>Galatheoidea</taxon>
        <taxon>Porcellanidae</taxon>
        <taxon>Petrolisthes</taxon>
    </lineage>
</organism>
<evidence type="ECO:0000256" key="1">
    <source>
        <dbReference type="SAM" id="MobiDB-lite"/>
    </source>
</evidence>
<dbReference type="EMBL" id="JAWQEG010002606">
    <property type="protein sequence ID" value="KAK3870790.1"/>
    <property type="molecule type" value="Genomic_DNA"/>
</dbReference>
<protein>
    <submittedName>
        <fullName evidence="2">Uncharacterized protein</fullName>
    </submittedName>
</protein>
<sequence length="302" mass="34374">MIAEREKPGAAGSDEGWQTVLSSSPTIGTLDLRRNKSLRHQRRTKDGSHCSPSAAGSRKEHYEQSAALPVWNAADKAVQRFNMTIIKDWRPEYKVVRLEALPRMREDAQTGVRRRSFWTPQPSFPAPSNLWIRQKPPIPCTSSVKCRSTRTDHRKDARQKSMGSETRTRLQHPAHSARTASGQAGSASRCQVRCRSENESERCGCSECCGAKSCRRHQDVDGSRCCEREHQTAERRPRSQERSHLHRHRPVPAAEHADQSGERRRTENLRQAPIEFCDGTTLRQPGRSEPLTNPPILRDRYE</sequence>
<feature type="compositionally biased region" description="Basic and acidic residues" evidence="1">
    <location>
        <begin position="255"/>
        <end position="268"/>
    </location>
</feature>
<feature type="compositionally biased region" description="Polar residues" evidence="1">
    <location>
        <begin position="178"/>
        <end position="189"/>
    </location>
</feature>
<evidence type="ECO:0000313" key="2">
    <source>
        <dbReference type="EMBL" id="KAK3870790.1"/>
    </source>
</evidence>
<accession>A0AAE1KFY5</accession>